<gene>
    <name evidence="2" type="ORF">J7561_07855</name>
</gene>
<evidence type="ECO:0000313" key="2">
    <source>
        <dbReference type="EMBL" id="MBS7825114.1"/>
    </source>
</evidence>
<dbReference type="Proteomes" id="UP000680020">
    <property type="component" value="Unassembled WGS sequence"/>
</dbReference>
<sequence>MNHKNLRNTLIGAGSLENIQRYGEGGAEFLKALRGIDYETGKIFDRSLKKISEGKLNPNYVEQNIKQQAGFSAEVASVARKNSKAIIDGDTKRYIRSEDYTGYGKNHNAVDILEIDGPIIKTESQQKFVTDTDALLKKIAKGDTSGGKNDLSRYMAVDKLDVPTEQVELMKQTCRDESKKLAEQAQRAQKDGNAELSKKLQKQSDNYKQLEEKISDSGLTTEEAIAYRKNPELMIAKDILNTSHQAGIAGAQLGAAIGGGVSIITNIFAIASGDKELGDAAADIAKDTLVSAGVGYGTSFTGAAMKTYMQQSANTSMRTLSKTGLPAMVVSTCLAMKSSIIKFAKGEISSTGLLQEMTVTSSGLMSSSMFTIAGQIAIPIPVLGGLIGGLIGYTLTNTFYQSFFSVLNDAKLAKERRQIVEMQCEASIAIANQYKAAIDELFEHKIKQLDQSSKRVFYILDSVNVTPDEFCEQLNQFAELLGKKLTINNMAELEEVMLSDDKLII</sequence>
<comment type="caution">
    <text evidence="2">The sequence shown here is derived from an EMBL/GenBank/DDBJ whole genome shotgun (WGS) entry which is preliminary data.</text>
</comment>
<dbReference type="GeneID" id="58264249"/>
<evidence type="ECO:0000313" key="3">
    <source>
        <dbReference type="Proteomes" id="UP000680020"/>
    </source>
</evidence>
<name>A0AB35BZE3_9GAMM</name>
<evidence type="ECO:0000256" key="1">
    <source>
        <dbReference type="SAM" id="Coils"/>
    </source>
</evidence>
<organism evidence="2 3">
    <name type="scientific">Wohlfahrtiimonas chitiniclastica</name>
    <dbReference type="NCBI Taxonomy" id="400946"/>
    <lineage>
        <taxon>Bacteria</taxon>
        <taxon>Pseudomonadati</taxon>
        <taxon>Pseudomonadota</taxon>
        <taxon>Gammaproteobacteria</taxon>
        <taxon>Cardiobacteriales</taxon>
        <taxon>Ignatzschineriaceae</taxon>
        <taxon>Wohlfahrtiimonas</taxon>
    </lineage>
</organism>
<proteinExistence type="predicted"/>
<dbReference type="AlphaFoldDB" id="A0AB35BZE3"/>
<protein>
    <submittedName>
        <fullName evidence="2">Uncharacterized protein</fullName>
    </submittedName>
</protein>
<dbReference type="EMBL" id="JAGIBU010000007">
    <property type="protein sequence ID" value="MBS7825114.1"/>
    <property type="molecule type" value="Genomic_DNA"/>
</dbReference>
<feature type="coiled-coil region" evidence="1">
    <location>
        <begin position="171"/>
        <end position="213"/>
    </location>
</feature>
<keyword evidence="1" id="KW-0175">Coiled coil</keyword>
<reference evidence="2" key="1">
    <citation type="submission" date="2021-03" db="EMBL/GenBank/DDBJ databases">
        <title>Identification and antibiotic profiling of Wohlfahrtiimonas chitiniclastica, an underestimated human pathogen.</title>
        <authorList>
            <person name="Kopf A."/>
            <person name="Bunk B."/>
            <person name="Coldewey S."/>
            <person name="Gunzer F."/>
            <person name="Riedel T."/>
            <person name="Schroettner P."/>
        </authorList>
    </citation>
    <scope>NUCLEOTIDE SEQUENCE</scope>
    <source>
        <strain evidence="2">DSM 100917</strain>
    </source>
</reference>
<dbReference type="RefSeq" id="WP_094491711.1">
    <property type="nucleotide sequence ID" value="NZ_JAGIBT010000002.1"/>
</dbReference>
<accession>A0AB35BZE3</accession>